<organism evidence="2 3">
    <name type="scientific">Megaselia scalaris</name>
    <name type="common">Humpbacked fly</name>
    <name type="synonym">Phora scalaris</name>
    <dbReference type="NCBI Taxonomy" id="36166"/>
    <lineage>
        <taxon>Eukaryota</taxon>
        <taxon>Metazoa</taxon>
        <taxon>Ecdysozoa</taxon>
        <taxon>Arthropoda</taxon>
        <taxon>Hexapoda</taxon>
        <taxon>Insecta</taxon>
        <taxon>Pterygota</taxon>
        <taxon>Neoptera</taxon>
        <taxon>Endopterygota</taxon>
        <taxon>Diptera</taxon>
        <taxon>Brachycera</taxon>
        <taxon>Muscomorpha</taxon>
        <taxon>Platypezoidea</taxon>
        <taxon>Phoridae</taxon>
        <taxon>Megaseliini</taxon>
        <taxon>Megaselia</taxon>
    </lineage>
</organism>
<name>T1GG15_MEGSC</name>
<dbReference type="Gene3D" id="2.30.29.230">
    <property type="match status" value="1"/>
</dbReference>
<feature type="compositionally biased region" description="Basic and acidic residues" evidence="1">
    <location>
        <begin position="129"/>
        <end position="149"/>
    </location>
</feature>
<dbReference type="OMA" id="CESEKHI"/>
<reference evidence="3" key="1">
    <citation type="submission" date="2013-02" db="EMBL/GenBank/DDBJ databases">
        <authorList>
            <person name="Hughes D."/>
        </authorList>
    </citation>
    <scope>NUCLEOTIDE SEQUENCE</scope>
    <source>
        <strain>Durham</strain>
        <strain evidence="3">NC isolate 2 -- Noor lab</strain>
    </source>
</reference>
<evidence type="ECO:0000313" key="2">
    <source>
        <dbReference type="EnsemblMetazoa" id="MESCA002319-PA"/>
    </source>
</evidence>
<proteinExistence type="predicted"/>
<keyword evidence="3" id="KW-1185">Reference proteome</keyword>
<dbReference type="EMBL" id="CAQQ02102767">
    <property type="status" value="NOT_ANNOTATED_CDS"/>
    <property type="molecule type" value="Genomic_DNA"/>
</dbReference>
<evidence type="ECO:0000313" key="3">
    <source>
        <dbReference type="Proteomes" id="UP000015102"/>
    </source>
</evidence>
<feature type="region of interest" description="Disordered" evidence="1">
    <location>
        <begin position="117"/>
        <end position="149"/>
    </location>
</feature>
<dbReference type="HOGENOM" id="CLU_1052005_0_0_1"/>
<dbReference type="STRING" id="36166.T1GG15"/>
<sequence length="265" mass="29800">MPIVDIIKKAWNGGLSRGASEERDIDYEDNEILFCKNNICVHPPTIARQESDIVHFPGYITLTTKTFIDQYNNAKRHTLLLTWIPNSTLYKCHSVDGKNRNGEVDLNITSNPIQSNVVVANDKIEDENDKNSENENDKDANGEPDENLKSELQPLLGNKSLKSLPVNDYSIVDRRNSITSVNITIANPTIENTNIPNAQYNSILSNGDDSIPAPAIFDDLTPTWMSPELLAYKHNLNFPDSATATPTVQKKVIKCRRRNLYSFIE</sequence>
<protein>
    <submittedName>
        <fullName evidence="2">Uncharacterized protein</fullName>
    </submittedName>
</protein>
<reference evidence="2" key="2">
    <citation type="submission" date="2015-06" db="UniProtKB">
        <authorList>
            <consortium name="EnsemblMetazoa"/>
        </authorList>
    </citation>
    <scope>IDENTIFICATION</scope>
</reference>
<dbReference type="AlphaFoldDB" id="T1GG15"/>
<dbReference type="Proteomes" id="UP000015102">
    <property type="component" value="Unassembled WGS sequence"/>
</dbReference>
<dbReference type="EnsemblMetazoa" id="MESCA002319-RA">
    <property type="protein sequence ID" value="MESCA002319-PA"/>
    <property type="gene ID" value="MESCA002319"/>
</dbReference>
<accession>T1GG15</accession>
<dbReference type="EMBL" id="CAQQ02102766">
    <property type="status" value="NOT_ANNOTATED_CDS"/>
    <property type="molecule type" value="Genomic_DNA"/>
</dbReference>
<evidence type="ECO:0000256" key="1">
    <source>
        <dbReference type="SAM" id="MobiDB-lite"/>
    </source>
</evidence>